<dbReference type="SUPFAM" id="SSF52096">
    <property type="entry name" value="ClpP/crotonase"/>
    <property type="match status" value="1"/>
</dbReference>
<evidence type="ECO:0000313" key="2">
    <source>
        <dbReference type="EMBL" id="SUZ48475.1"/>
    </source>
</evidence>
<name>A0A381N1T7_9ZZZZ</name>
<comment type="similarity">
    <text evidence="1">Belongs to the enoyl-CoA hydratase/isomerase family.</text>
</comment>
<dbReference type="CDD" id="cd06558">
    <property type="entry name" value="crotonase-like"/>
    <property type="match status" value="1"/>
</dbReference>
<dbReference type="AlphaFoldDB" id="A0A381N1T7"/>
<dbReference type="EMBL" id="UINC01000070">
    <property type="protein sequence ID" value="SUZ48475.1"/>
    <property type="molecule type" value="Genomic_DNA"/>
</dbReference>
<dbReference type="InterPro" id="IPR001753">
    <property type="entry name" value="Enoyl-CoA_hydra/iso"/>
</dbReference>
<evidence type="ECO:0008006" key="3">
    <source>
        <dbReference type="Google" id="ProtNLM"/>
    </source>
</evidence>
<dbReference type="GO" id="GO:0003824">
    <property type="term" value="F:catalytic activity"/>
    <property type="evidence" value="ECO:0007669"/>
    <property type="project" value="InterPro"/>
</dbReference>
<reference evidence="2" key="1">
    <citation type="submission" date="2018-05" db="EMBL/GenBank/DDBJ databases">
        <authorList>
            <person name="Lanie J.A."/>
            <person name="Ng W.-L."/>
            <person name="Kazmierczak K.M."/>
            <person name="Andrzejewski T.M."/>
            <person name="Davidsen T.M."/>
            <person name="Wayne K.J."/>
            <person name="Tettelin H."/>
            <person name="Glass J.I."/>
            <person name="Rusch D."/>
            <person name="Podicherti R."/>
            <person name="Tsui H.-C.T."/>
            <person name="Winkler M.E."/>
        </authorList>
    </citation>
    <scope>NUCLEOTIDE SEQUENCE</scope>
</reference>
<dbReference type="InterPro" id="IPR018376">
    <property type="entry name" value="Enoyl-CoA_hyd/isom_CS"/>
</dbReference>
<protein>
    <recommendedName>
        <fullName evidence="3">Enoyl-CoA hydratase</fullName>
    </recommendedName>
</protein>
<dbReference type="PROSITE" id="PS00166">
    <property type="entry name" value="ENOYL_COA_HYDRATASE"/>
    <property type="match status" value="1"/>
</dbReference>
<sequence length="270" mass="29590">MTELVLYEQIDAVAVISLNRPERLNAMDQAMLKELNQAAERAEQDDRIRAVVLTGAGNAFSSGFDLKAQAENTPQGVNEWRPVLKRNFDACMSFWHLAKPTVAAVHGPALAGACELSMACDITIADETAIFGEPELRFGAGIVVMLLPWMVGPKRAKEIILLGLDDISAREAKEMGLINRVVPKGEDLNTALSIAKKLSRIDSSLMAQTKQALNRSYAIMGMEEALEFALETDTQIEGEGMPTKAKFLQIARDQGLRAAITWRDSLTEDD</sequence>
<proteinExistence type="inferred from homology"/>
<evidence type="ECO:0000256" key="1">
    <source>
        <dbReference type="ARBA" id="ARBA00005254"/>
    </source>
</evidence>
<dbReference type="PANTHER" id="PTHR43802:SF1">
    <property type="entry name" value="IP11341P-RELATED"/>
    <property type="match status" value="1"/>
</dbReference>
<dbReference type="PANTHER" id="PTHR43802">
    <property type="entry name" value="ENOYL-COA HYDRATASE"/>
    <property type="match status" value="1"/>
</dbReference>
<organism evidence="2">
    <name type="scientific">marine metagenome</name>
    <dbReference type="NCBI Taxonomy" id="408172"/>
    <lineage>
        <taxon>unclassified sequences</taxon>
        <taxon>metagenomes</taxon>
        <taxon>ecological metagenomes</taxon>
    </lineage>
</organism>
<accession>A0A381N1T7</accession>
<dbReference type="Pfam" id="PF00378">
    <property type="entry name" value="ECH_1"/>
    <property type="match status" value="1"/>
</dbReference>
<dbReference type="InterPro" id="IPR029045">
    <property type="entry name" value="ClpP/crotonase-like_dom_sf"/>
</dbReference>
<dbReference type="Gene3D" id="3.90.226.10">
    <property type="entry name" value="2-enoyl-CoA Hydratase, Chain A, domain 1"/>
    <property type="match status" value="1"/>
</dbReference>
<gene>
    <name evidence="2" type="ORF">METZ01_LOCUS1329</name>
</gene>